<dbReference type="PROSITE" id="PS51257">
    <property type="entry name" value="PROKAR_LIPOPROTEIN"/>
    <property type="match status" value="1"/>
</dbReference>
<evidence type="ECO:0000313" key="4">
    <source>
        <dbReference type="Proteomes" id="UP000295418"/>
    </source>
</evidence>
<reference evidence="3 4" key="1">
    <citation type="submission" date="2019-03" db="EMBL/GenBank/DDBJ databases">
        <authorList>
            <person name="Kim M.K.M."/>
        </authorList>
    </citation>
    <scope>NUCLEOTIDE SEQUENCE [LARGE SCALE GENOMIC DNA]</scope>
    <source>
        <strain evidence="3 4">18JY21-1</strain>
    </source>
</reference>
<dbReference type="Pfam" id="PF10646">
    <property type="entry name" value="Germane"/>
    <property type="match status" value="1"/>
</dbReference>
<dbReference type="AlphaFoldDB" id="A0A4V2WPY3"/>
<protein>
    <recommendedName>
        <fullName evidence="2">GerMN domain-containing protein</fullName>
    </recommendedName>
</protein>
<evidence type="ECO:0000259" key="2">
    <source>
        <dbReference type="Pfam" id="PF10646"/>
    </source>
</evidence>
<gene>
    <name evidence="3" type="ORF">E0485_02430</name>
</gene>
<dbReference type="OrthoDB" id="1954033at2"/>
<feature type="compositionally biased region" description="Low complexity" evidence="1">
    <location>
        <begin position="32"/>
        <end position="46"/>
    </location>
</feature>
<feature type="domain" description="GerMN" evidence="2">
    <location>
        <begin position="70"/>
        <end position="176"/>
    </location>
</feature>
<feature type="region of interest" description="Disordered" evidence="1">
    <location>
        <begin position="30"/>
        <end position="64"/>
    </location>
</feature>
<proteinExistence type="predicted"/>
<name>A0A4V2WPY3_9BACL</name>
<keyword evidence="4" id="KW-1185">Reference proteome</keyword>
<organism evidence="3 4">
    <name type="scientific">Paenibacillus albiflavus</name>
    <dbReference type="NCBI Taxonomy" id="2545760"/>
    <lineage>
        <taxon>Bacteria</taxon>
        <taxon>Bacillati</taxon>
        <taxon>Bacillota</taxon>
        <taxon>Bacilli</taxon>
        <taxon>Bacillales</taxon>
        <taxon>Paenibacillaceae</taxon>
        <taxon>Paenibacillus</taxon>
    </lineage>
</organism>
<dbReference type="EMBL" id="SKFG01000001">
    <property type="protein sequence ID" value="TCZ81152.1"/>
    <property type="molecule type" value="Genomic_DNA"/>
</dbReference>
<dbReference type="InterPro" id="IPR019606">
    <property type="entry name" value="GerMN"/>
</dbReference>
<dbReference type="Proteomes" id="UP000295418">
    <property type="component" value="Unassembled WGS sequence"/>
</dbReference>
<sequence length="191" mass="20740">MNKLVKWVVLVVTIALILTGCGQKNKALVGGAPTETPAVATETPTPTTTPMPTPEPTPTPIPDHTKEVKVFFTDDNLEKLIEKSVTITYKEDADMYLAAFNALKQSDDSTLFSLFQKVTFNKVALDGDALRVDLTLNEGAQLGSTGESFFVQALSNVAFQFPEVKSLYVTQDGKTTESLMGHVTLESPITR</sequence>
<evidence type="ECO:0000313" key="3">
    <source>
        <dbReference type="EMBL" id="TCZ81152.1"/>
    </source>
</evidence>
<dbReference type="RefSeq" id="WP_132416164.1">
    <property type="nucleotide sequence ID" value="NZ_SKFG01000001.1"/>
</dbReference>
<feature type="compositionally biased region" description="Pro residues" evidence="1">
    <location>
        <begin position="47"/>
        <end position="61"/>
    </location>
</feature>
<accession>A0A4V2WPY3</accession>
<comment type="caution">
    <text evidence="3">The sequence shown here is derived from an EMBL/GenBank/DDBJ whole genome shotgun (WGS) entry which is preliminary data.</text>
</comment>
<evidence type="ECO:0000256" key="1">
    <source>
        <dbReference type="SAM" id="MobiDB-lite"/>
    </source>
</evidence>